<evidence type="ECO:0000313" key="1">
    <source>
        <dbReference type="EMBL" id="CAG6399234.1"/>
    </source>
</evidence>
<proteinExistence type="predicted"/>
<sequence>MVGRDTRAIGGLWRHGGNRPLPLHKMVDSGNKGYAYRSLHRRPGVQSSRKSHPKYGFRVVPGGKLVPLEGSRAGSRRHARPEVRARCVKVRRRRHPEG</sequence>
<dbReference type="Proteomes" id="UP001152519">
    <property type="component" value="Unassembled WGS sequence"/>
</dbReference>
<comment type="caution">
    <text evidence="1">The sequence shown here is derived from an EMBL/GenBank/DDBJ whole genome shotgun (WGS) entry which is preliminary data.</text>
</comment>
<keyword evidence="2" id="KW-1185">Reference proteome</keyword>
<protein>
    <submittedName>
        <fullName evidence="1">Uncharacterized protein</fullName>
    </submittedName>
</protein>
<gene>
    <name evidence="1" type="ORF">SCOCK_890002</name>
</gene>
<evidence type="ECO:0000313" key="2">
    <source>
        <dbReference type="Proteomes" id="UP001152519"/>
    </source>
</evidence>
<dbReference type="EMBL" id="CAJSLV010000124">
    <property type="protein sequence ID" value="CAG6399234.1"/>
    <property type="molecule type" value="Genomic_DNA"/>
</dbReference>
<name>A0A9W4E0K1_9ACTN</name>
<organism evidence="1 2">
    <name type="scientific">Actinacidiphila cocklensis</name>
    <dbReference type="NCBI Taxonomy" id="887465"/>
    <lineage>
        <taxon>Bacteria</taxon>
        <taxon>Bacillati</taxon>
        <taxon>Actinomycetota</taxon>
        <taxon>Actinomycetes</taxon>
        <taxon>Kitasatosporales</taxon>
        <taxon>Streptomycetaceae</taxon>
        <taxon>Actinacidiphila</taxon>
    </lineage>
</organism>
<reference evidence="1" key="1">
    <citation type="submission" date="2021-05" db="EMBL/GenBank/DDBJ databases">
        <authorList>
            <person name="Arsene-Ploetze F."/>
        </authorList>
    </citation>
    <scope>NUCLEOTIDE SEQUENCE</scope>
    <source>
        <strain evidence="1">DSM 42138</strain>
    </source>
</reference>
<accession>A0A9W4E0K1</accession>
<dbReference type="AlphaFoldDB" id="A0A9W4E0K1"/>